<evidence type="ECO:0000256" key="5">
    <source>
        <dbReference type="ARBA" id="ARBA00023136"/>
    </source>
</evidence>
<dbReference type="InterPro" id="IPR018365">
    <property type="entry name" value="Cell_cycle_FtsW-rel_CS"/>
</dbReference>
<comment type="caution">
    <text evidence="7">The sequence shown here is derived from an EMBL/GenBank/DDBJ whole genome shotgun (WGS) entry which is preliminary data.</text>
</comment>
<proteinExistence type="predicted"/>
<feature type="transmembrane region" description="Helical" evidence="6">
    <location>
        <begin position="100"/>
        <end position="121"/>
    </location>
</feature>
<reference evidence="7 8" key="1">
    <citation type="submission" date="2024-09" db="EMBL/GenBank/DDBJ databases">
        <authorList>
            <person name="Ruan L."/>
        </authorList>
    </citation>
    <scope>NUCLEOTIDE SEQUENCE [LARGE SCALE GENOMIC DNA]</scope>
    <source>
        <strain evidence="7 8">D33</strain>
    </source>
</reference>
<evidence type="ECO:0000256" key="4">
    <source>
        <dbReference type="ARBA" id="ARBA00022989"/>
    </source>
</evidence>
<dbReference type="Proteomes" id="UP001580407">
    <property type="component" value="Unassembled WGS sequence"/>
</dbReference>
<dbReference type="EMBL" id="JBHILM010000015">
    <property type="protein sequence ID" value="MFB5682109.1"/>
    <property type="molecule type" value="Genomic_DNA"/>
</dbReference>
<feature type="transmembrane region" description="Helical" evidence="6">
    <location>
        <begin position="345"/>
        <end position="367"/>
    </location>
</feature>
<evidence type="ECO:0000256" key="1">
    <source>
        <dbReference type="ARBA" id="ARBA00004141"/>
    </source>
</evidence>
<gene>
    <name evidence="7" type="ORF">ACE3NQ_14390</name>
</gene>
<dbReference type="InterPro" id="IPR001182">
    <property type="entry name" value="FtsW/RodA"/>
</dbReference>
<feature type="transmembrane region" description="Helical" evidence="6">
    <location>
        <begin position="283"/>
        <end position="304"/>
    </location>
</feature>
<feature type="transmembrane region" description="Helical" evidence="6">
    <location>
        <begin position="41"/>
        <end position="60"/>
    </location>
</feature>
<evidence type="ECO:0000313" key="7">
    <source>
        <dbReference type="EMBL" id="MFB5682109.1"/>
    </source>
</evidence>
<evidence type="ECO:0000256" key="2">
    <source>
        <dbReference type="ARBA" id="ARBA00022692"/>
    </source>
</evidence>
<feature type="transmembrane region" description="Helical" evidence="6">
    <location>
        <begin position="12"/>
        <end position="35"/>
    </location>
</feature>
<keyword evidence="4 6" id="KW-1133">Transmembrane helix</keyword>
<keyword evidence="3" id="KW-0133">Cell shape</keyword>
<feature type="transmembrane region" description="Helical" evidence="6">
    <location>
        <begin position="157"/>
        <end position="174"/>
    </location>
</feature>
<feature type="transmembrane region" description="Helical" evidence="6">
    <location>
        <begin position="316"/>
        <end position="339"/>
    </location>
</feature>
<evidence type="ECO:0000313" key="8">
    <source>
        <dbReference type="Proteomes" id="UP001580407"/>
    </source>
</evidence>
<keyword evidence="2 6" id="KW-0812">Transmembrane</keyword>
<dbReference type="RefSeq" id="WP_375525873.1">
    <property type="nucleotide sequence ID" value="NZ_JBHILM010000015.1"/>
</dbReference>
<protein>
    <submittedName>
        <fullName evidence="7">FtsW/RodA/SpoVE family cell cycle protein</fullName>
    </submittedName>
</protein>
<name>A0ABV5B8T6_9BACL</name>
<dbReference type="PANTHER" id="PTHR30474:SF1">
    <property type="entry name" value="PEPTIDOGLYCAN GLYCOSYLTRANSFERASE MRDB"/>
    <property type="match status" value="1"/>
</dbReference>
<keyword evidence="5 6" id="KW-0472">Membrane</keyword>
<dbReference type="Pfam" id="PF01098">
    <property type="entry name" value="FTSW_RODA_SPOVE"/>
    <property type="match status" value="1"/>
</dbReference>
<feature type="transmembrane region" description="Helical" evidence="6">
    <location>
        <begin position="72"/>
        <end position="88"/>
    </location>
</feature>
<sequence length="395" mass="43749">MLQKFKRIDGPIITILLLLMGISVVAVYSAGRYWAGHQNDYISIIVNYAIGFVALAGMTLLDFRIFIKYARYIYLGGLLVLLLVFFFGENLNNAQGWLRIGGISIQPAELFKLALIISLAYMLMIRRQSELRFVRDVLPIGLVTFVPFAVVMAQNDLGNALAYLVILIGMLWIGNVKASHALIGLIIFTVAVVGGIKAYTTFHEEIYTFMKDIGRQHWTDRLDPWLMPDEASAAAKWHTENAKLAIASGGMTGEGFLKGSSVQSGRVPYTYSDSIFVVIAEEFGFVGSSVLLLLYFILIHRMILIALECRDKTGPYIVVGVVSMLLYQIFENIGAFIGIMPLTGITLPFISYGGTSLLINMASMGLIMSIRVHGQEIDDDLPDPARSRTIKQAQL</sequence>
<feature type="transmembrane region" description="Helical" evidence="6">
    <location>
        <begin position="181"/>
        <end position="200"/>
    </location>
</feature>
<evidence type="ECO:0000256" key="6">
    <source>
        <dbReference type="SAM" id="Phobius"/>
    </source>
</evidence>
<dbReference type="PANTHER" id="PTHR30474">
    <property type="entry name" value="CELL CYCLE PROTEIN"/>
    <property type="match status" value="1"/>
</dbReference>
<evidence type="ECO:0000256" key="3">
    <source>
        <dbReference type="ARBA" id="ARBA00022960"/>
    </source>
</evidence>
<organism evidence="7 8">
    <name type="scientific">Paenibacillus terreus</name>
    <dbReference type="NCBI Taxonomy" id="1387834"/>
    <lineage>
        <taxon>Bacteria</taxon>
        <taxon>Bacillati</taxon>
        <taxon>Bacillota</taxon>
        <taxon>Bacilli</taxon>
        <taxon>Bacillales</taxon>
        <taxon>Paenibacillaceae</taxon>
        <taxon>Paenibacillus</taxon>
    </lineage>
</organism>
<keyword evidence="8" id="KW-1185">Reference proteome</keyword>
<feature type="transmembrane region" description="Helical" evidence="6">
    <location>
        <begin position="133"/>
        <end position="151"/>
    </location>
</feature>
<comment type="subcellular location">
    <subcellularLocation>
        <location evidence="1">Membrane</location>
        <topology evidence="1">Multi-pass membrane protein</topology>
    </subcellularLocation>
</comment>
<accession>A0ABV5B8T6</accession>
<dbReference type="PROSITE" id="PS00428">
    <property type="entry name" value="FTSW_RODA_SPOVE"/>
    <property type="match status" value="1"/>
</dbReference>